<evidence type="ECO:0000256" key="1">
    <source>
        <dbReference type="ARBA" id="ARBA00004651"/>
    </source>
</evidence>
<feature type="transmembrane region" description="Helical" evidence="10">
    <location>
        <begin position="138"/>
        <end position="159"/>
    </location>
</feature>
<organism evidence="11 12">
    <name type="scientific">Drosophila lebanonensis</name>
    <name type="common">Fruit fly</name>
    <name type="synonym">Scaptodrosophila lebanonensis</name>
    <dbReference type="NCBI Taxonomy" id="7225"/>
    <lineage>
        <taxon>Eukaryota</taxon>
        <taxon>Metazoa</taxon>
        <taxon>Ecdysozoa</taxon>
        <taxon>Arthropoda</taxon>
        <taxon>Hexapoda</taxon>
        <taxon>Insecta</taxon>
        <taxon>Pterygota</taxon>
        <taxon>Neoptera</taxon>
        <taxon>Endopterygota</taxon>
        <taxon>Diptera</taxon>
        <taxon>Brachycera</taxon>
        <taxon>Muscomorpha</taxon>
        <taxon>Ephydroidea</taxon>
        <taxon>Drosophilidae</taxon>
        <taxon>Scaptodrosophila</taxon>
    </lineage>
</organism>
<keyword evidence="4 10" id="KW-0812">Transmembrane</keyword>
<dbReference type="GO" id="GO:0005549">
    <property type="term" value="F:odorant binding"/>
    <property type="evidence" value="ECO:0007669"/>
    <property type="project" value="InterPro"/>
</dbReference>
<accession>A0A6J2SY81</accession>
<dbReference type="OrthoDB" id="6604226at2759"/>
<evidence type="ECO:0000256" key="9">
    <source>
        <dbReference type="ARBA" id="ARBA00023224"/>
    </source>
</evidence>
<comment type="subcellular location">
    <subcellularLocation>
        <location evidence="1">Cell membrane</location>
        <topology evidence="1">Multi-pass membrane protein</topology>
    </subcellularLocation>
</comment>
<feature type="transmembrane region" description="Helical" evidence="10">
    <location>
        <begin position="191"/>
        <end position="213"/>
    </location>
</feature>
<dbReference type="GO" id="GO:0005886">
    <property type="term" value="C:plasma membrane"/>
    <property type="evidence" value="ECO:0007669"/>
    <property type="project" value="UniProtKB-SubCell"/>
</dbReference>
<keyword evidence="2" id="KW-1003">Cell membrane</keyword>
<evidence type="ECO:0000256" key="6">
    <source>
        <dbReference type="ARBA" id="ARBA00022989"/>
    </source>
</evidence>
<evidence type="ECO:0000256" key="3">
    <source>
        <dbReference type="ARBA" id="ARBA00022606"/>
    </source>
</evidence>
<dbReference type="PANTHER" id="PTHR21137">
    <property type="entry name" value="ODORANT RECEPTOR"/>
    <property type="match status" value="1"/>
</dbReference>
<evidence type="ECO:0000256" key="8">
    <source>
        <dbReference type="ARBA" id="ARBA00023170"/>
    </source>
</evidence>
<keyword evidence="7 10" id="KW-0472">Membrane</keyword>
<protein>
    <submittedName>
        <fullName evidence="12">Odorant receptor 43b</fullName>
    </submittedName>
</protein>
<dbReference type="PANTHER" id="PTHR21137:SF35">
    <property type="entry name" value="ODORANT RECEPTOR 19A-RELATED"/>
    <property type="match status" value="1"/>
</dbReference>
<evidence type="ECO:0000256" key="5">
    <source>
        <dbReference type="ARBA" id="ARBA00022725"/>
    </source>
</evidence>
<gene>
    <name evidence="12" type="primary">LOC115619974</name>
</gene>
<keyword evidence="6 10" id="KW-1133">Transmembrane helix</keyword>
<keyword evidence="8 12" id="KW-0675">Receptor</keyword>
<dbReference type="RefSeq" id="XP_030368869.1">
    <property type="nucleotide sequence ID" value="XM_030513009.1"/>
</dbReference>
<evidence type="ECO:0000256" key="2">
    <source>
        <dbReference type="ARBA" id="ARBA00022475"/>
    </source>
</evidence>
<evidence type="ECO:0000256" key="4">
    <source>
        <dbReference type="ARBA" id="ARBA00022692"/>
    </source>
</evidence>
<feature type="transmembrane region" description="Helical" evidence="10">
    <location>
        <begin position="48"/>
        <end position="70"/>
    </location>
</feature>
<keyword evidence="3" id="KW-0716">Sensory transduction</keyword>
<dbReference type="InterPro" id="IPR004117">
    <property type="entry name" value="7tm6_olfct_rcpt"/>
</dbReference>
<dbReference type="GeneID" id="115619974"/>
<dbReference type="Proteomes" id="UP000504634">
    <property type="component" value="Unplaced"/>
</dbReference>
<evidence type="ECO:0000256" key="7">
    <source>
        <dbReference type="ARBA" id="ARBA00023136"/>
    </source>
</evidence>
<dbReference type="AlphaFoldDB" id="A0A6J2SY81"/>
<keyword evidence="11" id="KW-1185">Reference proteome</keyword>
<dbReference type="GO" id="GO:0007165">
    <property type="term" value="P:signal transduction"/>
    <property type="evidence" value="ECO:0007669"/>
    <property type="project" value="UniProtKB-KW"/>
</dbReference>
<dbReference type="CTD" id="35743"/>
<reference evidence="12" key="1">
    <citation type="submission" date="2025-08" db="UniProtKB">
        <authorList>
            <consortium name="RefSeq"/>
        </authorList>
    </citation>
    <scope>IDENTIFICATION</scope>
    <source>
        <strain evidence="12">11010-0011.00</strain>
        <tissue evidence="12">Whole body</tissue>
    </source>
</reference>
<dbReference type="Pfam" id="PF02949">
    <property type="entry name" value="7tm_6"/>
    <property type="match status" value="1"/>
</dbReference>
<keyword evidence="9" id="KW-0807">Transducer</keyword>
<proteinExistence type="predicted"/>
<dbReference type="GO" id="GO:0004984">
    <property type="term" value="F:olfactory receptor activity"/>
    <property type="evidence" value="ECO:0007669"/>
    <property type="project" value="InterPro"/>
</dbReference>
<feature type="transmembrane region" description="Helical" evidence="10">
    <location>
        <begin position="76"/>
        <end position="101"/>
    </location>
</feature>
<evidence type="ECO:0000256" key="10">
    <source>
        <dbReference type="SAM" id="Phobius"/>
    </source>
</evidence>
<evidence type="ECO:0000313" key="12">
    <source>
        <dbReference type="RefSeq" id="XP_030368869.1"/>
    </source>
</evidence>
<sequence>MFFKRIYPAPLSVPTGTRDSNIYTMNIFRISGMNLNGDISYWKLFWRLISYFYIMCYLPLSFLLSFIKYYSEFTPASLLITLQLALNSWFFTLKFIAVVFYEKRMEQANKCLDSLDVYCVSKEEQLRIRGTVAKCNKLYLIFTTVCFCYATSSFLDALLNNRVAFNTYYPFVNWREGHTQLIVHAFVEYVLIGYSILVVTAVDCYGVMFVEALREHVNLLKDRVQKLGGQNMGVKLDTASHTSEEDSYAALVECIEAHKTMLDQRYKKAVLQFMLKLQHPMTFTAMNIFNINLATNINVAKFALTVYTIAKGFHLEDKMNTHENNSF</sequence>
<name>A0A6J2SY81_DROLE</name>
<evidence type="ECO:0000313" key="11">
    <source>
        <dbReference type="Proteomes" id="UP000504634"/>
    </source>
</evidence>
<keyword evidence="5" id="KW-0552">Olfaction</keyword>